<dbReference type="InterPro" id="IPR041118">
    <property type="entry name" value="Rx_N"/>
</dbReference>
<dbReference type="InterPro" id="IPR002182">
    <property type="entry name" value="NB-ARC"/>
</dbReference>
<gene>
    <name evidence="12" type="ORF">GSMUA_242150.1</name>
</gene>
<dbReference type="GO" id="GO:0005524">
    <property type="term" value="F:ATP binding"/>
    <property type="evidence" value="ECO:0007669"/>
    <property type="project" value="UniProtKB-KW"/>
</dbReference>
<proteinExistence type="inferred from homology"/>
<keyword evidence="2" id="KW-0433">Leucine-rich repeat</keyword>
<dbReference type="PRINTS" id="PR00364">
    <property type="entry name" value="DISEASERSIST"/>
</dbReference>
<evidence type="ECO:0000256" key="1">
    <source>
        <dbReference type="ARBA" id="ARBA00008894"/>
    </source>
</evidence>
<dbReference type="Pfam" id="PF23598">
    <property type="entry name" value="LRR_14"/>
    <property type="match status" value="1"/>
</dbReference>
<evidence type="ECO:0000259" key="8">
    <source>
        <dbReference type="Pfam" id="PF00931"/>
    </source>
</evidence>
<dbReference type="Gene3D" id="1.10.8.430">
    <property type="entry name" value="Helical domain of apoptotic protease-activating factors"/>
    <property type="match status" value="1"/>
</dbReference>
<reference evidence="13" key="2">
    <citation type="submission" date="2021-05" db="UniProtKB">
        <authorList>
            <consortium name="EnsemblPlants"/>
        </authorList>
    </citation>
    <scope>IDENTIFICATION</scope>
    <source>
        <strain evidence="13">subsp. malaccensis</strain>
    </source>
</reference>
<feature type="domain" description="Disease resistance R13L4/SHOC-2-like LRR" evidence="11">
    <location>
        <begin position="589"/>
        <end position="894"/>
    </location>
</feature>
<keyword evidence="5" id="KW-0611">Plant defense</keyword>
<dbReference type="EnsemblPlants" id="Ma09_t23520.2">
    <property type="protein sequence ID" value="Ma09_p23520.2"/>
    <property type="gene ID" value="Ma09_g23520"/>
</dbReference>
<evidence type="ECO:0000256" key="7">
    <source>
        <dbReference type="SAM" id="MobiDB-lite"/>
    </source>
</evidence>
<dbReference type="GO" id="GO:0002758">
    <property type="term" value="P:innate immune response-activating signaling pathway"/>
    <property type="evidence" value="ECO:0007669"/>
    <property type="project" value="UniProtKB-ARBA"/>
</dbReference>
<evidence type="ECO:0000313" key="14">
    <source>
        <dbReference type="Proteomes" id="UP000012960"/>
    </source>
</evidence>
<dbReference type="Gene3D" id="1.20.5.4130">
    <property type="match status" value="1"/>
</dbReference>
<dbReference type="OrthoDB" id="775271at2759"/>
<evidence type="ECO:0000256" key="2">
    <source>
        <dbReference type="ARBA" id="ARBA00022614"/>
    </source>
</evidence>
<dbReference type="OMA" id="FIHICHA"/>
<feature type="domain" description="Disease resistance N-terminal" evidence="9">
    <location>
        <begin position="8"/>
        <end position="96"/>
    </location>
</feature>
<keyword evidence="3" id="KW-0677">Repeat</keyword>
<feature type="compositionally biased region" description="Basic and acidic residues" evidence="7">
    <location>
        <begin position="1034"/>
        <end position="1047"/>
    </location>
</feature>
<dbReference type="Gene3D" id="3.80.10.10">
    <property type="entry name" value="Ribonuclease Inhibitor"/>
    <property type="match status" value="1"/>
</dbReference>
<dbReference type="SUPFAM" id="SSF52540">
    <property type="entry name" value="P-loop containing nucleoside triphosphate hydrolases"/>
    <property type="match status" value="1"/>
</dbReference>
<dbReference type="InterPro" id="IPR055414">
    <property type="entry name" value="LRR_R13L4/SHOC2-like"/>
</dbReference>
<evidence type="ECO:0000256" key="5">
    <source>
        <dbReference type="ARBA" id="ARBA00022821"/>
    </source>
</evidence>
<feature type="domain" description="NB-ARC" evidence="8">
    <location>
        <begin position="173"/>
        <end position="343"/>
    </location>
</feature>
<evidence type="ECO:0000259" key="10">
    <source>
        <dbReference type="Pfam" id="PF23559"/>
    </source>
</evidence>
<evidence type="ECO:0000256" key="4">
    <source>
        <dbReference type="ARBA" id="ARBA00022741"/>
    </source>
</evidence>
<dbReference type="GO" id="GO:0042742">
    <property type="term" value="P:defense response to bacterium"/>
    <property type="evidence" value="ECO:0007669"/>
    <property type="project" value="UniProtKB-ARBA"/>
</dbReference>
<dbReference type="GO" id="GO:0009626">
    <property type="term" value="P:plant-type hypersensitive response"/>
    <property type="evidence" value="ECO:0007669"/>
    <property type="project" value="UniProtKB-ARBA"/>
</dbReference>
<evidence type="ECO:0000313" key="13">
    <source>
        <dbReference type="EnsemblPlants" id="Ma09_p23520.2"/>
    </source>
</evidence>
<feature type="compositionally biased region" description="Basic and acidic residues" evidence="7">
    <location>
        <begin position="1054"/>
        <end position="1066"/>
    </location>
</feature>
<dbReference type="EMBL" id="HG996474">
    <property type="protein sequence ID" value="CAG1836246.1"/>
    <property type="molecule type" value="Genomic_DNA"/>
</dbReference>
<feature type="region of interest" description="Disordered" evidence="7">
    <location>
        <begin position="1034"/>
        <end position="1081"/>
    </location>
</feature>
<dbReference type="Gene3D" id="1.10.10.10">
    <property type="entry name" value="Winged helix-like DNA-binding domain superfamily/Winged helix DNA-binding domain"/>
    <property type="match status" value="1"/>
</dbReference>
<keyword evidence="6" id="KW-0067">ATP-binding</keyword>
<dbReference type="InterPro" id="IPR032675">
    <property type="entry name" value="LRR_dom_sf"/>
</dbReference>
<dbReference type="Gene3D" id="3.40.50.300">
    <property type="entry name" value="P-loop containing nucleotide triphosphate hydrolases"/>
    <property type="match status" value="1"/>
</dbReference>
<dbReference type="InterPro" id="IPR001611">
    <property type="entry name" value="Leu-rich_rpt"/>
</dbReference>
<evidence type="ECO:0000256" key="6">
    <source>
        <dbReference type="ARBA" id="ARBA00022840"/>
    </source>
</evidence>
<dbReference type="InterPro" id="IPR038005">
    <property type="entry name" value="RX-like_CC"/>
</dbReference>
<evidence type="ECO:0000313" key="12">
    <source>
        <dbReference type="EMBL" id="CAG1836246.1"/>
    </source>
</evidence>
<organism evidence="13 14">
    <name type="scientific">Musa acuminata subsp. malaccensis</name>
    <name type="common">Wild banana</name>
    <name type="synonym">Musa malaccensis</name>
    <dbReference type="NCBI Taxonomy" id="214687"/>
    <lineage>
        <taxon>Eukaryota</taxon>
        <taxon>Viridiplantae</taxon>
        <taxon>Streptophyta</taxon>
        <taxon>Embryophyta</taxon>
        <taxon>Tracheophyta</taxon>
        <taxon>Spermatophyta</taxon>
        <taxon>Magnoliopsida</taxon>
        <taxon>Liliopsida</taxon>
        <taxon>Zingiberales</taxon>
        <taxon>Musaceae</taxon>
        <taxon>Musa</taxon>
    </lineage>
</organism>
<dbReference type="Pfam" id="PF00931">
    <property type="entry name" value="NB-ARC"/>
    <property type="match status" value="1"/>
</dbReference>
<dbReference type="InterPro" id="IPR027417">
    <property type="entry name" value="P-loop_NTPase"/>
</dbReference>
<dbReference type="PANTHER" id="PTHR36766:SF70">
    <property type="entry name" value="DISEASE RESISTANCE PROTEIN RGA4"/>
    <property type="match status" value="1"/>
</dbReference>
<keyword evidence="14" id="KW-1185">Reference proteome</keyword>
<dbReference type="PANTHER" id="PTHR36766">
    <property type="entry name" value="PLANT BROAD-SPECTRUM MILDEW RESISTANCE PROTEIN RPW8"/>
    <property type="match status" value="1"/>
</dbReference>
<reference evidence="12" key="1">
    <citation type="submission" date="2021-03" db="EMBL/GenBank/DDBJ databases">
        <authorList>
            <consortium name="Genoscope - CEA"/>
            <person name="William W."/>
        </authorList>
    </citation>
    <scope>NUCLEOTIDE SEQUENCE</scope>
    <source>
        <strain evidence="12">Doubled-haploid Pahang</strain>
    </source>
</reference>
<dbReference type="CDD" id="cd14798">
    <property type="entry name" value="RX-CC_like"/>
    <property type="match status" value="1"/>
</dbReference>
<dbReference type="InParanoid" id="A0A804KMX1"/>
<dbReference type="InterPro" id="IPR042197">
    <property type="entry name" value="Apaf_helical"/>
</dbReference>
<dbReference type="FunFam" id="1.10.10.10:FF:000322">
    <property type="entry name" value="Probable disease resistance protein At1g63360"/>
    <property type="match status" value="1"/>
</dbReference>
<dbReference type="InterPro" id="IPR003591">
    <property type="entry name" value="Leu-rich_rpt_typical-subtyp"/>
</dbReference>
<dbReference type="Pfam" id="PF23559">
    <property type="entry name" value="WHD_DRP"/>
    <property type="match status" value="1"/>
</dbReference>
<dbReference type="InterPro" id="IPR036388">
    <property type="entry name" value="WH-like_DNA-bd_sf"/>
</dbReference>
<name>A0A804KMX1_MUSAM</name>
<protein>
    <submittedName>
        <fullName evidence="12">(wild Malaysian banana) hypothetical protein</fullName>
    </submittedName>
</protein>
<dbReference type="Gramene" id="Ma09_t23520.2">
    <property type="protein sequence ID" value="Ma09_p23520.2"/>
    <property type="gene ID" value="Ma09_g23520"/>
</dbReference>
<dbReference type="Proteomes" id="UP000012960">
    <property type="component" value="Unplaced"/>
</dbReference>
<accession>A0A804KMX1</accession>
<keyword evidence="4" id="KW-0547">Nucleotide-binding</keyword>
<sequence>MAMVVEAFVSGLLNALGDLAMEEADALLGVPGEIQRLQRTLRTIRHVLRDAERRRIEDEAIDDWLRELKDAMYDADDILDECRVQAEKKPTARAGARKRRRFSWFSGFGRQVELTHEIGVRIRDLNRRLEEISARRTAFDLRVYSDRKPTSRVSRKTSPVLESDIVGTGMEEDARDLVELLTKEDTRSNVLALAVVGIGGIGKTTLAQKVFHDDRTKASFRRSMWVCVSQEFVESDVLRDIIAGAGGSDGGARSRALLEPVVESLLRGNKFLLVLDDVWSEYIWEDLLRNPLQGGAAGSRVLVTTRNEGIARRMKAVHIHRMKLLPLHDGWSLLCKKVAHGDDEERDARSIADIGLKIVEKCDGLPLAIKTIGGVLCTKGLSRRAWEQVLRSAAWSQTGLPEGVKGALYLSYEDLPSQLKQCFLYCAMFPEDYIHLRQYLIQFWIAEGFVQAAGDLTPEAAGEEYYRELIRRSLLQPHPMYHDQFGCTMHDLLRSLAHFLTRDESLFVKDVQQGWKSAASAKLRRVSVIAPGTQRIQPILDAIKKQESVRTLLLERTSVSETDVDDHLRKLTRLRVLHLADTRILGLPQHIGELIHLRYLDLSDCHIRELPESIGNLVNLQYLILNRSRISNLPKSVVKLHNLRSLDLECVPVEGFPSGIGRLQHLNVLRGLVVNTGRAWCSLEEVSNLRRLRWLAISKLERAWAAAEPGEAAAKGLRNNQDLEWVEMHCSPCRADTAPPSFGYAEEEMERIERVFDTALHPPSSLDKLEIQHFFGRRYPTWLTTASVGLLLGNLRRLVLVDCRLCPLLPPLGKLPNLEFLRIRGASAVVAIGSEFLGCEAVGGKRRSSSPVSFPKLTELWFDGMINWEEWHWGVIGDDEVAVAMPRLSHLHLVDCPRLRDLPEALSCHATALTRLQTKGVGSLKSICGFSSMKRMQIHDESGLESVSDLPALEFLEVSNNKMSYLPKWLVTGLAQFTALQRLDIEGSSQLLRSCLQNGEEWPRLSHVPIVYIQDDQHKYICYIKSSSTAYTNLKEHSDGHGKKVNEDQEQDMDDNHGNEAGEARLDSLMAPIPQDRRAARKPPWANLCLCSE</sequence>
<dbReference type="Pfam" id="PF18052">
    <property type="entry name" value="Rx_N"/>
    <property type="match status" value="1"/>
</dbReference>
<dbReference type="SMART" id="SM00369">
    <property type="entry name" value="LRR_TYP"/>
    <property type="match status" value="5"/>
</dbReference>
<dbReference type="AlphaFoldDB" id="A0A804KMX1"/>
<evidence type="ECO:0000259" key="9">
    <source>
        <dbReference type="Pfam" id="PF18052"/>
    </source>
</evidence>
<evidence type="ECO:0000256" key="3">
    <source>
        <dbReference type="ARBA" id="ARBA00022737"/>
    </source>
</evidence>
<dbReference type="GO" id="GO:0043531">
    <property type="term" value="F:ADP binding"/>
    <property type="evidence" value="ECO:0007669"/>
    <property type="project" value="InterPro"/>
</dbReference>
<feature type="domain" description="Disease resistance protein winged helix" evidence="10">
    <location>
        <begin position="428"/>
        <end position="497"/>
    </location>
</feature>
<dbReference type="SUPFAM" id="SSF52058">
    <property type="entry name" value="L domain-like"/>
    <property type="match status" value="1"/>
</dbReference>
<evidence type="ECO:0000259" key="11">
    <source>
        <dbReference type="Pfam" id="PF23598"/>
    </source>
</evidence>
<dbReference type="PROSITE" id="PS51450">
    <property type="entry name" value="LRR"/>
    <property type="match status" value="1"/>
</dbReference>
<dbReference type="InterPro" id="IPR058922">
    <property type="entry name" value="WHD_DRP"/>
</dbReference>
<comment type="similarity">
    <text evidence="1">Belongs to the disease resistance NB-LRR family.</text>
</comment>